<dbReference type="RefSeq" id="WP_069408172.1">
    <property type="nucleotide sequence ID" value="NZ_MIGZ01000302.1"/>
</dbReference>
<evidence type="ECO:0000313" key="3">
    <source>
        <dbReference type="EMBL" id="ODQ84302.1"/>
    </source>
</evidence>
<keyword evidence="2" id="KW-0472">Membrane</keyword>
<evidence type="ECO:0008006" key="5">
    <source>
        <dbReference type="Google" id="ProtNLM"/>
    </source>
</evidence>
<dbReference type="Proteomes" id="UP000094243">
    <property type="component" value="Unassembled WGS sequence"/>
</dbReference>
<keyword evidence="2" id="KW-1133">Transmembrane helix</keyword>
<organism evidence="3 4">
    <name type="scientific">Mycolicibacterium holsaticum</name>
    <dbReference type="NCBI Taxonomy" id="152142"/>
    <lineage>
        <taxon>Bacteria</taxon>
        <taxon>Bacillati</taxon>
        <taxon>Actinomycetota</taxon>
        <taxon>Actinomycetes</taxon>
        <taxon>Mycobacteriales</taxon>
        <taxon>Mycobacteriaceae</taxon>
        <taxon>Mycolicibacterium</taxon>
    </lineage>
</organism>
<keyword evidence="2" id="KW-0812">Transmembrane</keyword>
<sequence>MDTGTDATETAAGVQNSQATEAVSADSAPESAVTPGAEGEPSHPKSARQPHSVSVSIRSLIVGVAMAVLIAAVAVVGWLYMDARSQLDAQAASSANNSRAEKMALDYAVNAATMDYKDLQAWKAKLVAGTTPELTKKLTEAAASMEQVLVPLEWSSSARPLVAKVRSSNDGVYVVDSFVSVQTKTIQSPEALQSTATYSTTIDSNNNWQIADVGGIGSALEPN</sequence>
<gene>
    <name evidence="3" type="ORF">BHQ17_27730</name>
</gene>
<dbReference type="OrthoDB" id="4381663at2"/>
<proteinExistence type="predicted"/>
<feature type="transmembrane region" description="Helical" evidence="2">
    <location>
        <begin position="60"/>
        <end position="80"/>
    </location>
</feature>
<dbReference type="AlphaFoldDB" id="A0A1E3R4N1"/>
<name>A0A1E3R4N1_9MYCO</name>
<evidence type="ECO:0000313" key="4">
    <source>
        <dbReference type="Proteomes" id="UP000094243"/>
    </source>
</evidence>
<comment type="caution">
    <text evidence="3">The sequence shown here is derived from an EMBL/GenBank/DDBJ whole genome shotgun (WGS) entry which is preliminary data.</text>
</comment>
<protein>
    <recommendedName>
        <fullName evidence="5">Mammalian cell entry protein</fullName>
    </recommendedName>
</protein>
<reference evidence="4" key="1">
    <citation type="submission" date="2016-09" db="EMBL/GenBank/DDBJ databases">
        <authorList>
            <person name="Greninger A.L."/>
            <person name="Jerome K.R."/>
            <person name="Mcnair B."/>
            <person name="Wallis C."/>
            <person name="Fang F."/>
        </authorList>
    </citation>
    <scope>NUCLEOTIDE SEQUENCE [LARGE SCALE GENOMIC DNA]</scope>
    <source>
        <strain evidence="4">M7</strain>
    </source>
</reference>
<evidence type="ECO:0000256" key="2">
    <source>
        <dbReference type="SAM" id="Phobius"/>
    </source>
</evidence>
<feature type="compositionally biased region" description="Low complexity" evidence="1">
    <location>
        <begin position="1"/>
        <end position="13"/>
    </location>
</feature>
<keyword evidence="4" id="KW-1185">Reference proteome</keyword>
<accession>A0A1E3R4N1</accession>
<evidence type="ECO:0000256" key="1">
    <source>
        <dbReference type="SAM" id="MobiDB-lite"/>
    </source>
</evidence>
<feature type="region of interest" description="Disordered" evidence="1">
    <location>
        <begin position="1"/>
        <end position="51"/>
    </location>
</feature>
<dbReference type="EMBL" id="MIGZ01000302">
    <property type="protein sequence ID" value="ODQ84302.1"/>
    <property type="molecule type" value="Genomic_DNA"/>
</dbReference>